<dbReference type="AlphaFoldDB" id="X0XBB8"/>
<dbReference type="PANTHER" id="PTHR21198:SF7">
    <property type="entry name" value="ASPARTATE-GLUTAMATE RACEMASE FAMILY"/>
    <property type="match status" value="1"/>
</dbReference>
<dbReference type="InterPro" id="IPR001920">
    <property type="entry name" value="Asp/Glu_race"/>
</dbReference>
<accession>X0XBB8</accession>
<protein>
    <recommendedName>
        <fullName evidence="4">Aspartate racemase</fullName>
    </recommendedName>
</protein>
<keyword evidence="2" id="KW-0413">Isomerase</keyword>
<reference evidence="3" key="1">
    <citation type="journal article" date="2014" name="Front. Microbiol.">
        <title>High frequency of phylogenetically diverse reductive dehalogenase-homologous genes in deep subseafloor sedimentary metagenomes.</title>
        <authorList>
            <person name="Kawai M."/>
            <person name="Futagami T."/>
            <person name="Toyoda A."/>
            <person name="Takaki Y."/>
            <person name="Nishi S."/>
            <person name="Hori S."/>
            <person name="Arai W."/>
            <person name="Tsubouchi T."/>
            <person name="Morono Y."/>
            <person name="Uchiyama I."/>
            <person name="Ito T."/>
            <person name="Fujiyama A."/>
            <person name="Inagaki F."/>
            <person name="Takami H."/>
        </authorList>
    </citation>
    <scope>NUCLEOTIDE SEQUENCE</scope>
    <source>
        <strain evidence="3">Expedition CK06-06</strain>
    </source>
</reference>
<name>X0XBB8_9ZZZZ</name>
<dbReference type="PANTHER" id="PTHR21198">
    <property type="entry name" value="GLUTAMATE RACEMASE"/>
    <property type="match status" value="1"/>
</dbReference>
<sequence length="205" mass="23315">KQFKNLASPEIIIHSLNFQEVIDQKYYIVSKIVDIINSLQYGGADFVIAACNSLHLIYDEVIQKKISIPWISIVNTTVDKIVPMNLHRIGLLGTSFTMQGKFYQKYARQQDIKLIVPPVKEQVVIDRIIYNELCRGIVKSKSRQILLSFINSLVINSDIEGIILGCTELPNILTQNLIDIPVFDTTQLHVEKAFRLSLEDEIVST</sequence>
<feature type="non-terminal residue" evidence="3">
    <location>
        <position position="1"/>
    </location>
</feature>
<dbReference type="NCBIfam" id="TIGR00035">
    <property type="entry name" value="asp_race"/>
    <property type="match status" value="1"/>
</dbReference>
<comment type="caution">
    <text evidence="3">The sequence shown here is derived from an EMBL/GenBank/DDBJ whole genome shotgun (WGS) entry which is preliminary data.</text>
</comment>
<organism evidence="3">
    <name type="scientific">marine sediment metagenome</name>
    <dbReference type="NCBI Taxonomy" id="412755"/>
    <lineage>
        <taxon>unclassified sequences</taxon>
        <taxon>metagenomes</taxon>
        <taxon>ecological metagenomes</taxon>
    </lineage>
</organism>
<comment type="similarity">
    <text evidence="1">Belongs to the aspartate/glutamate racemases family.</text>
</comment>
<dbReference type="SUPFAM" id="SSF53681">
    <property type="entry name" value="Aspartate/glutamate racemase"/>
    <property type="match status" value="2"/>
</dbReference>
<dbReference type="Gene3D" id="3.40.50.1860">
    <property type="match status" value="2"/>
</dbReference>
<gene>
    <name evidence="3" type="ORF">S01H1_67697</name>
</gene>
<dbReference type="InterPro" id="IPR004380">
    <property type="entry name" value="Asp_race"/>
</dbReference>
<dbReference type="Pfam" id="PF01177">
    <property type="entry name" value="Asp_Glu_race"/>
    <property type="match status" value="1"/>
</dbReference>
<proteinExistence type="inferred from homology"/>
<dbReference type="GO" id="GO:0047661">
    <property type="term" value="F:amino-acid racemase activity"/>
    <property type="evidence" value="ECO:0007669"/>
    <property type="project" value="InterPro"/>
</dbReference>
<dbReference type="EMBL" id="BARS01044856">
    <property type="protein sequence ID" value="GAG40380.1"/>
    <property type="molecule type" value="Genomic_DNA"/>
</dbReference>
<dbReference type="InterPro" id="IPR015942">
    <property type="entry name" value="Asp/Glu/hydantoin_racemase"/>
</dbReference>
<evidence type="ECO:0000313" key="3">
    <source>
        <dbReference type="EMBL" id="GAG40380.1"/>
    </source>
</evidence>
<evidence type="ECO:0000256" key="2">
    <source>
        <dbReference type="ARBA" id="ARBA00023235"/>
    </source>
</evidence>
<evidence type="ECO:0000256" key="1">
    <source>
        <dbReference type="ARBA" id="ARBA00007847"/>
    </source>
</evidence>
<evidence type="ECO:0008006" key="4">
    <source>
        <dbReference type="Google" id="ProtNLM"/>
    </source>
</evidence>